<evidence type="ECO:0000313" key="3">
    <source>
        <dbReference type="Proteomes" id="UP000245609"/>
    </source>
</evidence>
<sequence>MSSNTFGFSQTSDFLKTVSSTKSSYFPAGFSAFTSTVDSVLDSNLDLQNDSDFEASGPLDQELPVPGTINAEFSTSLQSQSGLPVSIDNTALLTIQGQGVQLLDSSSSKVIREWNFPEKPEFCSKAILAPWAEDLNNSNDQKNSGDSDKSKNECQFVYAAVNSASTLPKDQEGRMIWRWPIANESSGTLPKVSKLPEKLATVAVAPIFQIYPVKFKNSGLVIAVYKNAYISIFNSTLQEYVFGSNIGKKIEYLKSNIDVLSCHIIETNPTTLSLSGLTEEEYRLAKLDQHKKTSIVLVTKTIPSDTNSTNEKLNEFILISVDVTFSRKKVVLTNLVTLPKLEASSLIDARVNFNSKNIELLLDTGKLLYGSIERDHFFKTSVTQEYVHFRAKDLNEVDFSSFLGFNHSSSDNTVSKADTKAKNDAQNTPLAKNMSFISLQNDLLIVSGIKLDEQGILSHTLVLFNTKFNTVINSLSIPDNYLNAAFTDKKATGDFQFYSSIVLLDKKDISSTESPSSSSNTFDLQILQSVGVRSTIKSTTWNTSTCSVVLETRPVNLLSLIKLSANTNLSINERNNLESINSKPSELFFHRKSKSKSSEAFHYQLARDLEHIMSYNTSRYTNEGTLLKRYYDDHIVAGKKTVIEDITRYLNNGGPSPLFLDTLIKLVTYSLGSTVSFEYLKTLIRQDMISYYSASTEIPMIKRLTAMLFDGQRIRKKVLSIVTLLIDHSKDIPASDLIYTLATISKNFKNKEAVIHQFYLTPRSKNDAKDQKLDDKAEDTQLEENDIINLSIFKKVFSKVISRMNNQSGLGESLYALSNFALSLLLHTLESWMHERLCKVFPIDIDESLRLYSRKYGKLDSTKSIDEILEFESSYLATSVVTGKVKKSEYQIPNEERMFNWISKILDYKMTTILSAKRFSIPELRLRLQDTLQIGTESITFVSENIYPWLLPFHIQAQAEKHNPSTKDRKAGTTKAKPTNSSGAVKNTMLGAATSNTSNDYIIETINW</sequence>
<evidence type="ECO:0000256" key="1">
    <source>
        <dbReference type="SAM" id="MobiDB-lite"/>
    </source>
</evidence>
<feature type="region of interest" description="Disordered" evidence="1">
    <location>
        <begin position="961"/>
        <end position="989"/>
    </location>
</feature>
<gene>
    <name evidence="2" type="ORF">BB560_001748</name>
</gene>
<dbReference type="STRING" id="133381.A0A2T9ZGN5"/>
<keyword evidence="3" id="KW-1185">Reference proteome</keyword>
<dbReference type="Proteomes" id="UP000245609">
    <property type="component" value="Unassembled WGS sequence"/>
</dbReference>
<dbReference type="EMBL" id="MBFS01000196">
    <property type="protein sequence ID" value="PVV03756.1"/>
    <property type="molecule type" value="Genomic_DNA"/>
</dbReference>
<reference evidence="2 3" key="1">
    <citation type="journal article" date="2018" name="MBio">
        <title>Comparative Genomics Reveals the Core Gene Toolbox for the Fungus-Insect Symbiosis.</title>
        <authorList>
            <person name="Wang Y."/>
            <person name="Stata M."/>
            <person name="Wang W."/>
            <person name="Stajich J.E."/>
            <person name="White M.M."/>
            <person name="Moncalvo J.M."/>
        </authorList>
    </citation>
    <scope>NUCLEOTIDE SEQUENCE [LARGE SCALE GENOMIC DNA]</scope>
    <source>
        <strain evidence="2 3">SC-DP-2</strain>
    </source>
</reference>
<protein>
    <submittedName>
        <fullName evidence="2">Uncharacterized protein</fullName>
    </submittedName>
</protein>
<feature type="compositionally biased region" description="Basic and acidic residues" evidence="1">
    <location>
        <begin position="961"/>
        <end position="971"/>
    </location>
</feature>
<evidence type="ECO:0000313" key="2">
    <source>
        <dbReference type="EMBL" id="PVV03756.1"/>
    </source>
</evidence>
<comment type="caution">
    <text evidence="2">The sequence shown here is derived from an EMBL/GenBank/DDBJ whole genome shotgun (WGS) entry which is preliminary data.</text>
</comment>
<dbReference type="OrthoDB" id="4349954at2759"/>
<organism evidence="2 3">
    <name type="scientific">Smittium megazygosporum</name>
    <dbReference type="NCBI Taxonomy" id="133381"/>
    <lineage>
        <taxon>Eukaryota</taxon>
        <taxon>Fungi</taxon>
        <taxon>Fungi incertae sedis</taxon>
        <taxon>Zoopagomycota</taxon>
        <taxon>Kickxellomycotina</taxon>
        <taxon>Harpellomycetes</taxon>
        <taxon>Harpellales</taxon>
        <taxon>Legeriomycetaceae</taxon>
        <taxon>Smittium</taxon>
    </lineage>
</organism>
<name>A0A2T9ZGN5_9FUNG</name>
<dbReference type="AlphaFoldDB" id="A0A2T9ZGN5"/>
<proteinExistence type="predicted"/>
<feature type="compositionally biased region" description="Polar residues" evidence="1">
    <location>
        <begin position="976"/>
        <end position="985"/>
    </location>
</feature>
<accession>A0A2T9ZGN5</accession>